<dbReference type="CDD" id="cd17358">
    <property type="entry name" value="MFS_GLUT6_8_Class3_like"/>
    <property type="match status" value="1"/>
</dbReference>
<evidence type="ECO:0000256" key="8">
    <source>
        <dbReference type="RuleBase" id="RU003346"/>
    </source>
</evidence>
<keyword evidence="2" id="KW-1003">Cell membrane</keyword>
<dbReference type="GO" id="GO:0051119">
    <property type="term" value="F:sugar transmembrane transporter activity"/>
    <property type="evidence" value="ECO:0007669"/>
    <property type="project" value="InterPro"/>
</dbReference>
<dbReference type="InterPro" id="IPR044775">
    <property type="entry name" value="MFS_ERD6/Tret1-like"/>
</dbReference>
<keyword evidence="5" id="KW-0472">Membrane</keyword>
<dbReference type="STRING" id="13249.T1IAD8"/>
<dbReference type="AlphaFoldDB" id="T1IAD8"/>
<dbReference type="EnsemblMetazoa" id="RPRC013259-RA">
    <property type="protein sequence ID" value="RPRC013259-PA"/>
    <property type="gene ID" value="RPRC013259"/>
</dbReference>
<dbReference type="Pfam" id="PF00083">
    <property type="entry name" value="Sugar_tr"/>
    <property type="match status" value="1"/>
</dbReference>
<evidence type="ECO:0000313" key="10">
    <source>
        <dbReference type="EnsemblMetazoa" id="RPRC013259-PA"/>
    </source>
</evidence>
<dbReference type="InterPro" id="IPR020846">
    <property type="entry name" value="MFS_dom"/>
</dbReference>
<evidence type="ECO:0000256" key="2">
    <source>
        <dbReference type="ARBA" id="ARBA00022475"/>
    </source>
</evidence>
<dbReference type="HOGENOM" id="CLU_001265_30_5_1"/>
<dbReference type="InterPro" id="IPR003663">
    <property type="entry name" value="Sugar/inositol_transpt"/>
</dbReference>
<feature type="domain" description="Major facilitator superfamily (MFS) profile" evidence="9">
    <location>
        <begin position="12"/>
        <end position="441"/>
    </location>
</feature>
<dbReference type="FunFam" id="1.20.1250.20:FF:000055">
    <property type="entry name" value="Facilitated trehalose transporter Tret1-2 homolog"/>
    <property type="match status" value="1"/>
</dbReference>
<dbReference type="InterPro" id="IPR005829">
    <property type="entry name" value="Sugar_transporter_CS"/>
</dbReference>
<dbReference type="EMBL" id="ACPB03022727">
    <property type="status" value="NOT_ANNOTATED_CDS"/>
    <property type="molecule type" value="Genomic_DNA"/>
</dbReference>
<dbReference type="PANTHER" id="PTHR48021">
    <property type="match status" value="1"/>
</dbReference>
<name>T1IAD8_RHOPR</name>
<sequence>LTSCTTEKFSVSKTFKSFAVSLTAFSTGNILGWTAPALPFLEGCDSPLPVTKHESSWIGSLVAVGACIGALPVGPLTEIFGRRLVILCSAGPLLISWMLIFCATSVYFLYIARLIAGVGVGAVCTTVPTYISEIAEPRIRGTLCLSFQMMLVCGILFSYALGAILHYPVLLILNGVVPFIFLAAFFKAPESPVHSLKKGQRQQAENALRVLRGRHYNVFKELHALENEMNENKEEKSSLGRLLLKRASRVSLTICLGLMAFQQLSGINVIIFYTADLFKSAGSTMSPALATILVGIAQVIATIVSGVLIDTSGRKVLLQTSASVMSVCLLVLGWYFHLQQKGTDTSAITFLPLLSLVLYIIVFAVGFGPIPWMMCGEILPNEIKGIGTGIAVAFNWFLAFTVTKTYQLLVEYMGSAKTFWMFGVISFAGFLFSTFVVIETKKKSLTEIQSELSGHKPDQRRSN</sequence>
<keyword evidence="3" id="KW-0812">Transmembrane</keyword>
<dbReference type="InParanoid" id="T1IAD8"/>
<dbReference type="InterPro" id="IPR036259">
    <property type="entry name" value="MFS_trans_sf"/>
</dbReference>
<dbReference type="Gene3D" id="1.20.1250.20">
    <property type="entry name" value="MFS general substrate transporter like domains"/>
    <property type="match status" value="1"/>
</dbReference>
<evidence type="ECO:0000256" key="6">
    <source>
        <dbReference type="ARBA" id="ARBA00023180"/>
    </source>
</evidence>
<protein>
    <submittedName>
        <fullName evidence="10">MFS domain-containing protein</fullName>
    </submittedName>
</protein>
<dbReference type="Proteomes" id="UP000015103">
    <property type="component" value="Unassembled WGS sequence"/>
</dbReference>
<organism evidence="10 11">
    <name type="scientific">Rhodnius prolixus</name>
    <name type="common">Triatomid bug</name>
    <dbReference type="NCBI Taxonomy" id="13249"/>
    <lineage>
        <taxon>Eukaryota</taxon>
        <taxon>Metazoa</taxon>
        <taxon>Ecdysozoa</taxon>
        <taxon>Arthropoda</taxon>
        <taxon>Hexapoda</taxon>
        <taxon>Insecta</taxon>
        <taxon>Pterygota</taxon>
        <taxon>Neoptera</taxon>
        <taxon>Paraneoptera</taxon>
        <taxon>Hemiptera</taxon>
        <taxon>Heteroptera</taxon>
        <taxon>Panheteroptera</taxon>
        <taxon>Cimicomorpha</taxon>
        <taxon>Reduviidae</taxon>
        <taxon>Triatominae</taxon>
        <taxon>Rhodnius</taxon>
    </lineage>
</organism>
<dbReference type="SUPFAM" id="SSF103473">
    <property type="entry name" value="MFS general substrate transporter"/>
    <property type="match status" value="1"/>
</dbReference>
<evidence type="ECO:0000256" key="7">
    <source>
        <dbReference type="ARBA" id="ARBA00024348"/>
    </source>
</evidence>
<dbReference type="NCBIfam" id="TIGR00879">
    <property type="entry name" value="SP"/>
    <property type="match status" value="1"/>
</dbReference>
<dbReference type="eggNOG" id="KOG0254">
    <property type="taxonomic scope" value="Eukaryota"/>
</dbReference>
<dbReference type="GO" id="GO:0005886">
    <property type="term" value="C:plasma membrane"/>
    <property type="evidence" value="ECO:0007669"/>
    <property type="project" value="UniProtKB-SubCell"/>
</dbReference>
<reference evidence="10" key="1">
    <citation type="submission" date="2015-05" db="UniProtKB">
        <authorList>
            <consortium name="EnsemblMetazoa"/>
        </authorList>
    </citation>
    <scope>IDENTIFICATION</scope>
</reference>
<dbReference type="InterPro" id="IPR005828">
    <property type="entry name" value="MFS_sugar_transport-like"/>
</dbReference>
<proteinExistence type="inferred from homology"/>
<evidence type="ECO:0000256" key="3">
    <source>
        <dbReference type="ARBA" id="ARBA00022692"/>
    </source>
</evidence>
<keyword evidence="8" id="KW-0813">Transport</keyword>
<evidence type="ECO:0000256" key="1">
    <source>
        <dbReference type="ARBA" id="ARBA00004651"/>
    </source>
</evidence>
<dbReference type="PANTHER" id="PTHR48021:SF1">
    <property type="entry name" value="GH07001P-RELATED"/>
    <property type="match status" value="1"/>
</dbReference>
<dbReference type="PROSITE" id="PS50850">
    <property type="entry name" value="MFS"/>
    <property type="match status" value="1"/>
</dbReference>
<accession>T1IAD8</accession>
<comment type="subcellular location">
    <subcellularLocation>
        <location evidence="1">Cell membrane</location>
        <topology evidence="1">Multi-pass membrane protein</topology>
    </subcellularLocation>
</comment>
<evidence type="ECO:0000259" key="9">
    <source>
        <dbReference type="PROSITE" id="PS50850"/>
    </source>
</evidence>
<dbReference type="VEuPathDB" id="VectorBase:RPRC013259"/>
<evidence type="ECO:0000256" key="5">
    <source>
        <dbReference type="ARBA" id="ARBA00023136"/>
    </source>
</evidence>
<keyword evidence="6" id="KW-0325">Glycoprotein</keyword>
<dbReference type="PROSITE" id="PS00217">
    <property type="entry name" value="SUGAR_TRANSPORT_2"/>
    <property type="match status" value="1"/>
</dbReference>
<dbReference type="PRINTS" id="PR00171">
    <property type="entry name" value="SUGRTRNSPORT"/>
</dbReference>
<keyword evidence="11" id="KW-1185">Reference proteome</keyword>
<comment type="similarity">
    <text evidence="7">Belongs to the major facilitator superfamily. Sugar transporter (TC 2.A.1.1) family. Trehalose transporter subfamily.</text>
</comment>
<keyword evidence="4" id="KW-1133">Transmembrane helix</keyword>
<dbReference type="OMA" id="LMIVFGQ"/>
<dbReference type="InterPro" id="IPR050549">
    <property type="entry name" value="MFS_Trehalose_Transporter"/>
</dbReference>
<evidence type="ECO:0000313" key="11">
    <source>
        <dbReference type="Proteomes" id="UP000015103"/>
    </source>
</evidence>
<evidence type="ECO:0000256" key="4">
    <source>
        <dbReference type="ARBA" id="ARBA00022989"/>
    </source>
</evidence>